<evidence type="ECO:0000313" key="3">
    <source>
        <dbReference type="EMBL" id="CAD7642019.1"/>
    </source>
</evidence>
<dbReference type="EMBL" id="CAJPIZ010026344">
    <property type="protein sequence ID" value="CAG2118998.1"/>
    <property type="molecule type" value="Genomic_DNA"/>
</dbReference>
<name>A0A7R9QDU9_9ACAR</name>
<feature type="non-terminal residue" evidence="3">
    <location>
        <position position="419"/>
    </location>
</feature>
<dbReference type="AlphaFoldDB" id="A0A7R9QDU9"/>
<feature type="non-terminal residue" evidence="3">
    <location>
        <position position="1"/>
    </location>
</feature>
<dbReference type="SUPFAM" id="SSF47336">
    <property type="entry name" value="ACP-like"/>
    <property type="match status" value="1"/>
</dbReference>
<dbReference type="Proteomes" id="UP000759131">
    <property type="component" value="Unassembled WGS sequence"/>
</dbReference>
<dbReference type="Pfam" id="PF00550">
    <property type="entry name" value="PP-binding"/>
    <property type="match status" value="1"/>
</dbReference>
<proteinExistence type="predicted"/>
<keyword evidence="4" id="KW-1185">Reference proteome</keyword>
<organism evidence="3">
    <name type="scientific">Medioppia subpectinata</name>
    <dbReference type="NCBI Taxonomy" id="1979941"/>
    <lineage>
        <taxon>Eukaryota</taxon>
        <taxon>Metazoa</taxon>
        <taxon>Ecdysozoa</taxon>
        <taxon>Arthropoda</taxon>
        <taxon>Chelicerata</taxon>
        <taxon>Arachnida</taxon>
        <taxon>Acari</taxon>
        <taxon>Acariformes</taxon>
        <taxon>Sarcoptiformes</taxon>
        <taxon>Oribatida</taxon>
        <taxon>Brachypylina</taxon>
        <taxon>Oppioidea</taxon>
        <taxon>Oppiidae</taxon>
        <taxon>Medioppia</taxon>
    </lineage>
</organism>
<evidence type="ECO:0000313" key="4">
    <source>
        <dbReference type="Proteomes" id="UP000759131"/>
    </source>
</evidence>
<dbReference type="Gene3D" id="3.30.40.10">
    <property type="entry name" value="Zinc/RING finger domain, C3HC4 (zinc finger)"/>
    <property type="match status" value="1"/>
</dbReference>
<reference evidence="3" key="1">
    <citation type="submission" date="2020-11" db="EMBL/GenBank/DDBJ databases">
        <authorList>
            <person name="Tran Van P."/>
        </authorList>
    </citation>
    <scope>NUCLEOTIDE SEQUENCE</scope>
</reference>
<dbReference type="InterPro" id="IPR036736">
    <property type="entry name" value="ACP-like_sf"/>
</dbReference>
<protein>
    <recommendedName>
        <fullName evidence="2">Carrier domain-containing protein</fullName>
    </recommendedName>
</protein>
<dbReference type="InterPro" id="IPR009081">
    <property type="entry name" value="PP-bd_ACP"/>
</dbReference>
<dbReference type="Gene3D" id="3.40.50.720">
    <property type="entry name" value="NAD(P)-binding Rossmann-like Domain"/>
    <property type="match status" value="1"/>
</dbReference>
<dbReference type="Gene3D" id="1.10.1200.10">
    <property type="entry name" value="ACP-like"/>
    <property type="match status" value="1"/>
</dbReference>
<accession>A0A7R9QDU9</accession>
<dbReference type="OrthoDB" id="329835at2759"/>
<gene>
    <name evidence="3" type="ORF">OSB1V03_LOCUS18948</name>
</gene>
<dbReference type="InterPro" id="IPR013083">
    <property type="entry name" value="Znf_RING/FYVE/PHD"/>
</dbReference>
<dbReference type="EMBL" id="OC880919">
    <property type="protein sequence ID" value="CAD7642019.1"/>
    <property type="molecule type" value="Genomic_DNA"/>
</dbReference>
<feature type="region of interest" description="Disordered" evidence="1">
    <location>
        <begin position="349"/>
        <end position="369"/>
    </location>
</feature>
<sequence length="419" mass="45629">SVLISGQKSIEINTKHECPICRAPVADDHGLLLPMPNLEVTTIINSLPIHCDNSTIGCEQVLTLDTIAEHLMCPTCGPFTGLTIVEHNCAQALIALVTKTNVKCQTVAAERDSWRLKAEKLDTRVGPIRAAATEVGNAAVEVTANRSQWLGEENILIDNFSTRLGAVELTDVAMELGWVRPRTGPLVQISLRFSAFQKLIQRIHYLVDRRRHSLTIETLAAMQGFDALNPANETECRQLVTDAAVRAPVGGIFCLPPTPESKTSATVRHLDSMSPELCPQLRYFVAFLTADREISSERVCERRRADSLPALAIQWSAADDPKQIRSCLEVLNHFLRVTDETVLSVALKPPEPMGTAPSADGQTLAATAPAGDDRDVVSVIADILGVKDVSKMNASSKLPDLGMDSLMVVTVKQALEDRF</sequence>
<evidence type="ECO:0000256" key="1">
    <source>
        <dbReference type="SAM" id="MobiDB-lite"/>
    </source>
</evidence>
<dbReference type="PROSITE" id="PS50075">
    <property type="entry name" value="CARRIER"/>
    <property type="match status" value="1"/>
</dbReference>
<evidence type="ECO:0000259" key="2">
    <source>
        <dbReference type="PROSITE" id="PS50075"/>
    </source>
</evidence>
<feature type="domain" description="Carrier" evidence="2">
    <location>
        <begin position="370"/>
        <end position="419"/>
    </location>
</feature>